<accession>A0A8H7IEG0</accession>
<gene>
    <name evidence="3" type="ORF">RHS01_04666</name>
</gene>
<feature type="region of interest" description="Disordered" evidence="2">
    <location>
        <begin position="1"/>
        <end position="58"/>
    </location>
</feature>
<dbReference type="Proteomes" id="UP000614334">
    <property type="component" value="Unassembled WGS sequence"/>
</dbReference>
<evidence type="ECO:0000256" key="2">
    <source>
        <dbReference type="SAM" id="MobiDB-lite"/>
    </source>
</evidence>
<sequence length="871" mass="98997">MKDWRPNLDSDFLGQDSGRNNDININDDSPPGDSQTGEQGNEDANMTGAPDSQTKSNDNDIAHQLAGQEFRMEGDTLDDDDFGLLARQLVPGRHTPPFSTVASTRNMRAVSQSPTMMDSRTLTPGLSGIRTMNTMNEFDILTIKLQLMSTQRLRTRIAALSGVEPENVDCCLNVCHAFTGQYAEEDVCSKCNEPRYDYKGRPRKTFQYLPATPRFRAYFNNPDFIRKMLYRFNFVRQPGEMNDFFNSSRYDKLLHTNIVIDGDDTGVPHFPGKHDIALAIMTDGVQIFDQGSTETNTCWPSWPRTLTCRRRNAQMRNLIPLGVIPGPNKPKDFDSFLVPLVNEFIELAKGIEVYNTMNGETITLRVHPTIISGDMQAIKYLMNFKGPNAQVPCRECLIVGCYHQGRKTYYIPLAEPLRADSTSVQSRIMETARVGLADDLRKKYGICGPSILDRIPSLSRPASYPHEFMHLFLLNHGPALFSLWTNTHSGISDSGREQYLISHSDLVLIGTETVGATNLIPAKFIRPFPNIESSRHLYTSELWSFWLIYIGPVVLRGRLPQKYYSHYLKFVQILKCLLQLENTTRRIKQLKEEVIEYVEEFEEYYYQYDYDRLSVCRLTLHALLHIADDVLRCGPIVGCAKSKVVPYAAIDRHVLQMAQLAATAYRFSAIRRAMLFGKSTAPVKSTAMEKIYKEYPRQSSENPASPASRSPEWTFHAWLDFVPTHANAGENSGFPWRHYIRCAAVVDPLSPYGRRDSSFIRYEFEMDANKNYPNRDIRWSGVWLRAPRFHYCSYSPPKPEIQAGRPKLHILAHVTAKGAEGNAGRASLLSTSSASLYNRRQALGEWYIIDRSSGVCETAFRPAEQVYEDED</sequence>
<name>A0A8H7IEG0_9AGAM</name>
<dbReference type="AlphaFoldDB" id="A0A8H7IEG0"/>
<feature type="coiled-coil region" evidence="1">
    <location>
        <begin position="573"/>
        <end position="600"/>
    </location>
</feature>
<evidence type="ECO:0000256" key="1">
    <source>
        <dbReference type="SAM" id="Coils"/>
    </source>
</evidence>
<reference evidence="3" key="1">
    <citation type="submission" date="2020-09" db="EMBL/GenBank/DDBJ databases">
        <title>Comparative genome analyses of four rice-infecting Rhizoctonia solani isolates reveal extensive enrichment of homogalacturonan modification genes.</title>
        <authorList>
            <person name="Lee D.-Y."/>
            <person name="Jeon J."/>
            <person name="Kim K.-T."/>
            <person name="Cheong K."/>
            <person name="Song H."/>
            <person name="Choi G."/>
            <person name="Ko J."/>
            <person name="Opiyo S.O."/>
            <person name="Zuo S."/>
            <person name="Madhav S."/>
            <person name="Lee Y.-H."/>
            <person name="Wang G.-L."/>
        </authorList>
    </citation>
    <scope>NUCLEOTIDE SEQUENCE</scope>
    <source>
        <strain evidence="3">AG1-IA B2</strain>
    </source>
</reference>
<comment type="caution">
    <text evidence="3">The sequence shown here is derived from an EMBL/GenBank/DDBJ whole genome shotgun (WGS) entry which is preliminary data.</text>
</comment>
<proteinExistence type="predicted"/>
<dbReference type="PANTHER" id="PTHR46579:SF1">
    <property type="entry name" value="F5_8 TYPE C DOMAIN-CONTAINING PROTEIN"/>
    <property type="match status" value="1"/>
</dbReference>
<dbReference type="PANTHER" id="PTHR46579">
    <property type="entry name" value="F5/8 TYPE C DOMAIN-CONTAINING PROTEIN-RELATED"/>
    <property type="match status" value="1"/>
</dbReference>
<keyword evidence="1" id="KW-0175">Coiled coil</keyword>
<evidence type="ECO:0000313" key="4">
    <source>
        <dbReference type="Proteomes" id="UP000614334"/>
    </source>
</evidence>
<feature type="compositionally biased region" description="Polar residues" evidence="2">
    <location>
        <begin position="34"/>
        <end position="56"/>
    </location>
</feature>
<dbReference type="EMBL" id="JACYCF010000007">
    <property type="protein sequence ID" value="KAF8755894.1"/>
    <property type="molecule type" value="Genomic_DNA"/>
</dbReference>
<organism evidence="3 4">
    <name type="scientific">Rhizoctonia solani</name>
    <dbReference type="NCBI Taxonomy" id="456999"/>
    <lineage>
        <taxon>Eukaryota</taxon>
        <taxon>Fungi</taxon>
        <taxon>Dikarya</taxon>
        <taxon>Basidiomycota</taxon>
        <taxon>Agaricomycotina</taxon>
        <taxon>Agaricomycetes</taxon>
        <taxon>Cantharellales</taxon>
        <taxon>Ceratobasidiaceae</taxon>
        <taxon>Rhizoctonia</taxon>
    </lineage>
</organism>
<protein>
    <submittedName>
        <fullName evidence="3">Transposase family tnp2</fullName>
    </submittedName>
</protein>
<dbReference type="InterPro" id="IPR004242">
    <property type="entry name" value="Transposase_21"/>
</dbReference>
<dbReference type="Pfam" id="PF02992">
    <property type="entry name" value="Transposase_21"/>
    <property type="match status" value="1"/>
</dbReference>
<evidence type="ECO:0000313" key="3">
    <source>
        <dbReference type="EMBL" id="KAF8755894.1"/>
    </source>
</evidence>
<feature type="compositionally biased region" description="Low complexity" evidence="2">
    <location>
        <begin position="16"/>
        <end position="33"/>
    </location>
</feature>